<dbReference type="AlphaFoldDB" id="A0A3T0N825"/>
<dbReference type="PANTHER" id="PTHR42928">
    <property type="entry name" value="TRICARBOXYLATE-BINDING PROTEIN"/>
    <property type="match status" value="1"/>
</dbReference>
<dbReference type="Gene3D" id="3.40.190.10">
    <property type="entry name" value="Periplasmic binding protein-like II"/>
    <property type="match status" value="1"/>
</dbReference>
<gene>
    <name evidence="2" type="ORF">EBB79_21300</name>
</gene>
<dbReference type="EMBL" id="CP033219">
    <property type="protein sequence ID" value="AZV80178.1"/>
    <property type="molecule type" value="Genomic_DNA"/>
</dbReference>
<dbReference type="CDD" id="cd07012">
    <property type="entry name" value="PBP2_Bug_TTT"/>
    <property type="match status" value="1"/>
</dbReference>
<dbReference type="OrthoDB" id="9780943at2"/>
<keyword evidence="3" id="KW-1185">Reference proteome</keyword>
<dbReference type="InterPro" id="IPR042100">
    <property type="entry name" value="Bug_dom1"/>
</dbReference>
<evidence type="ECO:0000256" key="1">
    <source>
        <dbReference type="ARBA" id="ARBA00006987"/>
    </source>
</evidence>
<evidence type="ECO:0000313" key="3">
    <source>
        <dbReference type="Proteomes" id="UP000283063"/>
    </source>
</evidence>
<dbReference type="PANTHER" id="PTHR42928:SF5">
    <property type="entry name" value="BLR1237 PROTEIN"/>
    <property type="match status" value="1"/>
</dbReference>
<dbReference type="Pfam" id="PF03401">
    <property type="entry name" value="TctC"/>
    <property type="match status" value="1"/>
</dbReference>
<accession>A0A3T0N825</accession>
<evidence type="ECO:0000313" key="2">
    <source>
        <dbReference type="EMBL" id="AZV80178.1"/>
    </source>
</evidence>
<dbReference type="PIRSF" id="PIRSF017082">
    <property type="entry name" value="YflP"/>
    <property type="match status" value="1"/>
</dbReference>
<comment type="similarity">
    <text evidence="1">Belongs to the UPF0065 (bug) family.</text>
</comment>
<dbReference type="Gene3D" id="3.40.190.150">
    <property type="entry name" value="Bordetella uptake gene, domain 1"/>
    <property type="match status" value="1"/>
</dbReference>
<dbReference type="KEGG" id="sedi:EBB79_21300"/>
<protein>
    <submittedName>
        <fullName evidence="2">Tripartite tricarboxylate transporter substrate binding protein</fullName>
    </submittedName>
</protein>
<dbReference type="Proteomes" id="UP000283063">
    <property type="component" value="Chromosome"/>
</dbReference>
<dbReference type="InterPro" id="IPR005064">
    <property type="entry name" value="BUG"/>
</dbReference>
<proteinExistence type="inferred from homology"/>
<reference evidence="2 3" key="1">
    <citation type="submission" date="2018-10" db="EMBL/GenBank/DDBJ databases">
        <title>Parasedimentitalea marina sp. nov., a psychrophilic bacterium isolated from deep seawater of the New Britain Trench.</title>
        <authorList>
            <person name="Cao J."/>
        </authorList>
    </citation>
    <scope>NUCLEOTIDE SEQUENCE [LARGE SCALE GENOMIC DNA]</scope>
    <source>
        <strain evidence="2 3">W43</strain>
    </source>
</reference>
<sequence>MVQAAASAAWFKILLQRCNREEDMLKSTIKRVAATAVAAGFAVTASLGAAQAEYPEKPITMVIPLGAGGSHDLNARVITSIIPTYLNQAMIVRLTPGSGGQKGTQEVANSAADGYTLLFTHNYIDMLQQHVENLPYDPMEDFIPIARVNYAPAGIVVRADSPYQTFDDLVAAAQANPDSIRMSHSGNWGAFFVPAAQIMKARDFSLNLVPYKGGGPALQALLAGDSDVTMGFPSTLGSLLDAGTIRVLATAGSERMFDDVPTLAEVGVEGDIGFMHRVVLAPKGTPDDVVATLTDAFGKLVEDKTFTRMMGRLNETIDLLDGAEYQAMRQEQDAAYADLVKVLTSQ</sequence>
<dbReference type="SUPFAM" id="SSF53850">
    <property type="entry name" value="Periplasmic binding protein-like II"/>
    <property type="match status" value="1"/>
</dbReference>
<organism evidence="2 3">
    <name type="scientific">Parasedimentitalea marina</name>
    <dbReference type="NCBI Taxonomy" id="2483033"/>
    <lineage>
        <taxon>Bacteria</taxon>
        <taxon>Pseudomonadati</taxon>
        <taxon>Pseudomonadota</taxon>
        <taxon>Alphaproteobacteria</taxon>
        <taxon>Rhodobacterales</taxon>
        <taxon>Paracoccaceae</taxon>
        <taxon>Parasedimentitalea</taxon>
    </lineage>
</organism>
<name>A0A3T0N825_9RHOB</name>